<keyword evidence="14" id="KW-0131">Cell cycle</keyword>
<dbReference type="AlphaFoldDB" id="A0A7S0N1Z3"/>
<keyword evidence="11" id="KW-0133">Cell shape</keyword>
<dbReference type="GO" id="GO:0008360">
    <property type="term" value="P:regulation of cell shape"/>
    <property type="evidence" value="ECO:0007669"/>
    <property type="project" value="UniProtKB-KW"/>
</dbReference>
<dbReference type="Pfam" id="PF01565">
    <property type="entry name" value="FAD_binding_4"/>
    <property type="match status" value="1"/>
</dbReference>
<comment type="subcellular location">
    <subcellularLocation>
        <location evidence="3">Cytoplasm</location>
    </subcellularLocation>
</comment>
<dbReference type="GO" id="GO:0051301">
    <property type="term" value="P:cell division"/>
    <property type="evidence" value="ECO:0007669"/>
    <property type="project" value="UniProtKB-KW"/>
</dbReference>
<protein>
    <recommendedName>
        <fullName evidence="5">UDP-N-acetylmuramate dehydrogenase</fullName>
        <ecNumber evidence="5">1.3.1.98</ecNumber>
    </recommendedName>
</protein>
<keyword evidence="15" id="KW-0961">Cell wall biogenesis/degradation</keyword>
<keyword evidence="10" id="KW-0521">NADP</keyword>
<evidence type="ECO:0000256" key="6">
    <source>
        <dbReference type="ARBA" id="ARBA00022490"/>
    </source>
</evidence>
<dbReference type="Gene3D" id="3.90.78.10">
    <property type="entry name" value="UDP-N-acetylenolpyruvoylglucosamine reductase, C-terminal domain"/>
    <property type="match status" value="1"/>
</dbReference>
<dbReference type="SUPFAM" id="SSF56176">
    <property type="entry name" value="FAD-binding/transporter-associated domain-like"/>
    <property type="match status" value="1"/>
</dbReference>
<keyword evidence="12" id="KW-0573">Peptidoglycan synthesis</keyword>
<dbReference type="InterPro" id="IPR036318">
    <property type="entry name" value="FAD-bd_PCMH-like_sf"/>
</dbReference>
<dbReference type="HAMAP" id="MF_00037">
    <property type="entry name" value="MurB"/>
    <property type="match status" value="1"/>
</dbReference>
<evidence type="ECO:0000313" key="19">
    <source>
        <dbReference type="EMBL" id="CAD8656908.1"/>
    </source>
</evidence>
<dbReference type="InterPro" id="IPR016167">
    <property type="entry name" value="FAD-bd_PCMH_sub1"/>
</dbReference>
<dbReference type="Gene3D" id="3.30.465.10">
    <property type="match status" value="1"/>
</dbReference>
<evidence type="ECO:0000256" key="8">
    <source>
        <dbReference type="ARBA" id="ARBA00022630"/>
    </source>
</evidence>
<dbReference type="InterPro" id="IPR006094">
    <property type="entry name" value="Oxid_FAD_bind_N"/>
</dbReference>
<dbReference type="InterPro" id="IPR003170">
    <property type="entry name" value="MurB"/>
</dbReference>
<dbReference type="InterPro" id="IPR036635">
    <property type="entry name" value="MurB_C_sf"/>
</dbReference>
<dbReference type="InterPro" id="IPR016169">
    <property type="entry name" value="FAD-bd_PCMH_sub2"/>
</dbReference>
<evidence type="ECO:0000256" key="7">
    <source>
        <dbReference type="ARBA" id="ARBA00022618"/>
    </source>
</evidence>
<dbReference type="UniPathway" id="UPA00219"/>
<reference evidence="19" key="1">
    <citation type="submission" date="2021-01" db="EMBL/GenBank/DDBJ databases">
        <authorList>
            <person name="Corre E."/>
            <person name="Pelletier E."/>
            <person name="Niang G."/>
            <person name="Scheremetjew M."/>
            <person name="Finn R."/>
            <person name="Kale V."/>
            <person name="Holt S."/>
            <person name="Cochrane G."/>
            <person name="Meng A."/>
            <person name="Brown T."/>
            <person name="Cohen L."/>
        </authorList>
    </citation>
    <scope>NUCLEOTIDE SEQUENCE</scope>
    <source>
        <strain evidence="19">CCMP722</strain>
    </source>
</reference>
<feature type="domain" description="FAD-binding PCMH-type" evidence="18">
    <location>
        <begin position="176"/>
        <end position="346"/>
    </location>
</feature>
<comment type="catalytic activity">
    <reaction evidence="16">
        <text>UDP-N-acetyl-alpha-D-muramate + NADP(+) = UDP-N-acetyl-3-O-(1-carboxyvinyl)-alpha-D-glucosamine + NADPH + H(+)</text>
        <dbReference type="Rhea" id="RHEA:12248"/>
        <dbReference type="ChEBI" id="CHEBI:15378"/>
        <dbReference type="ChEBI" id="CHEBI:57783"/>
        <dbReference type="ChEBI" id="CHEBI:58349"/>
        <dbReference type="ChEBI" id="CHEBI:68483"/>
        <dbReference type="ChEBI" id="CHEBI:70757"/>
        <dbReference type="EC" id="1.3.1.98"/>
    </reaction>
</comment>
<evidence type="ECO:0000256" key="14">
    <source>
        <dbReference type="ARBA" id="ARBA00023306"/>
    </source>
</evidence>
<evidence type="ECO:0000256" key="3">
    <source>
        <dbReference type="ARBA" id="ARBA00004496"/>
    </source>
</evidence>
<dbReference type="SUPFAM" id="SSF56194">
    <property type="entry name" value="Uridine diphospho-N-Acetylenolpyruvylglucosamine reductase, MurB, C-terminal domain"/>
    <property type="match status" value="1"/>
</dbReference>
<feature type="compositionally biased region" description="Polar residues" evidence="17">
    <location>
        <begin position="86"/>
        <end position="95"/>
    </location>
</feature>
<keyword evidence="13" id="KW-0560">Oxidoreductase</keyword>
<evidence type="ECO:0000256" key="12">
    <source>
        <dbReference type="ARBA" id="ARBA00022984"/>
    </source>
</evidence>
<sequence length="457" mass="49849">MSTVAALTRRAFVECQDSCTTSSSARPRCFIESNPHPHSVRAPRVAPAQSRVELSSRYGVARTGVLHATVDGRGRVRQNTQRLAVEAVNTSPSRSSKYDGHDDGRSSAIHPPAVSTILEPVTEEAMRAEQTLDTLRLPQLVPPSHPPHTANVLRAGSNGHFVLEEGKLLGELCTWRIGGPARYATNVHDIETLRAVARFANENDLELLVVGKGSNVLFDDRGFDGIVVVNKMCYVEERENGVFRVGGGMHFDRLGWLTTRRDYTGLEFATGIPGTVGGAIFMNAGANAQTAVDTLQSVEYLTKDGELKELRRDRGELDTFSYRYSPFQDMKDLVSITAATFKLAHDPEAAERAKQMSIRRKASQPLADYTAGCVFRNPGGVSAGLLIDKAGLKGSSVGGAAVSKIHANFFINDKGIGTTAKEMRQLIQGVKDEIFAETGHVLHEEVRHIPFRLSDKK</sequence>
<evidence type="ECO:0000256" key="11">
    <source>
        <dbReference type="ARBA" id="ARBA00022960"/>
    </source>
</evidence>
<organism evidence="19">
    <name type="scientific">Pyramimonas obovata</name>
    <dbReference type="NCBI Taxonomy" id="1411642"/>
    <lineage>
        <taxon>Eukaryota</taxon>
        <taxon>Viridiplantae</taxon>
        <taxon>Chlorophyta</taxon>
        <taxon>Pyramimonadophyceae</taxon>
        <taxon>Pyramimonadales</taxon>
        <taxon>Pyramimonadaceae</taxon>
        <taxon>Pyramimonas</taxon>
        <taxon>Pyramimonas incertae sedis</taxon>
    </lineage>
</organism>
<comment type="cofactor">
    <cofactor evidence="1">
        <name>FAD</name>
        <dbReference type="ChEBI" id="CHEBI:57692"/>
    </cofactor>
</comment>
<dbReference type="GO" id="GO:0008762">
    <property type="term" value="F:UDP-N-acetylmuramate dehydrogenase activity"/>
    <property type="evidence" value="ECO:0007669"/>
    <property type="project" value="UniProtKB-EC"/>
</dbReference>
<name>A0A7S0N1Z3_9CHLO</name>
<proteinExistence type="inferred from homology"/>
<dbReference type="GO" id="GO:0071949">
    <property type="term" value="F:FAD binding"/>
    <property type="evidence" value="ECO:0007669"/>
    <property type="project" value="InterPro"/>
</dbReference>
<keyword evidence="9" id="KW-0274">FAD</keyword>
<feature type="compositionally biased region" description="Basic and acidic residues" evidence="17">
    <location>
        <begin position="96"/>
        <end position="105"/>
    </location>
</feature>
<evidence type="ECO:0000256" key="9">
    <source>
        <dbReference type="ARBA" id="ARBA00022827"/>
    </source>
</evidence>
<evidence type="ECO:0000256" key="13">
    <source>
        <dbReference type="ARBA" id="ARBA00023002"/>
    </source>
</evidence>
<evidence type="ECO:0000256" key="4">
    <source>
        <dbReference type="ARBA" id="ARBA00004752"/>
    </source>
</evidence>
<gene>
    <name evidence="19" type="ORF">POBO1169_LOCUS4670</name>
</gene>
<evidence type="ECO:0000256" key="15">
    <source>
        <dbReference type="ARBA" id="ARBA00023316"/>
    </source>
</evidence>
<dbReference type="PROSITE" id="PS51387">
    <property type="entry name" value="FAD_PCMH"/>
    <property type="match status" value="1"/>
</dbReference>
<dbReference type="EC" id="1.3.1.98" evidence="5"/>
<dbReference type="PANTHER" id="PTHR21071:SF4">
    <property type="entry name" value="UDP-N-ACETYLENOLPYRUVOYLGLUCOSAMINE REDUCTASE"/>
    <property type="match status" value="1"/>
</dbReference>
<comment type="pathway">
    <text evidence="4">Cell wall biogenesis; peptidoglycan biosynthesis.</text>
</comment>
<dbReference type="GO" id="GO:0005829">
    <property type="term" value="C:cytosol"/>
    <property type="evidence" value="ECO:0007669"/>
    <property type="project" value="TreeGrafter"/>
</dbReference>
<keyword evidence="7" id="KW-0132">Cell division</keyword>
<evidence type="ECO:0000259" key="18">
    <source>
        <dbReference type="PROSITE" id="PS51387"/>
    </source>
</evidence>
<evidence type="ECO:0000256" key="2">
    <source>
        <dbReference type="ARBA" id="ARBA00003921"/>
    </source>
</evidence>
<dbReference type="GO" id="GO:0071555">
    <property type="term" value="P:cell wall organization"/>
    <property type="evidence" value="ECO:0007669"/>
    <property type="project" value="UniProtKB-KW"/>
</dbReference>
<evidence type="ECO:0000256" key="17">
    <source>
        <dbReference type="SAM" id="MobiDB-lite"/>
    </source>
</evidence>
<dbReference type="InterPro" id="IPR011601">
    <property type="entry name" value="MurB_C"/>
</dbReference>
<dbReference type="Gene3D" id="3.30.43.10">
    <property type="entry name" value="Uridine Diphospho-n-acetylenolpyruvylglucosamine Reductase, domain 2"/>
    <property type="match status" value="1"/>
</dbReference>
<dbReference type="Pfam" id="PF02873">
    <property type="entry name" value="MurB_C"/>
    <property type="match status" value="1"/>
</dbReference>
<keyword evidence="8" id="KW-0285">Flavoprotein</keyword>
<comment type="function">
    <text evidence="2">Cell wall formation.</text>
</comment>
<evidence type="ECO:0000256" key="5">
    <source>
        <dbReference type="ARBA" id="ARBA00012518"/>
    </source>
</evidence>
<dbReference type="NCBIfam" id="NF010480">
    <property type="entry name" value="PRK13905.1"/>
    <property type="match status" value="1"/>
</dbReference>
<accession>A0A7S0N1Z3</accession>
<dbReference type="EMBL" id="HBFA01008900">
    <property type="protein sequence ID" value="CAD8656908.1"/>
    <property type="molecule type" value="Transcribed_RNA"/>
</dbReference>
<dbReference type="PANTHER" id="PTHR21071">
    <property type="entry name" value="UDP-N-ACETYLENOLPYRUVOYLGLUCOSAMINE REDUCTASE"/>
    <property type="match status" value="1"/>
</dbReference>
<evidence type="ECO:0000256" key="1">
    <source>
        <dbReference type="ARBA" id="ARBA00001974"/>
    </source>
</evidence>
<feature type="region of interest" description="Disordered" evidence="17">
    <location>
        <begin position="86"/>
        <end position="110"/>
    </location>
</feature>
<keyword evidence="6" id="KW-0963">Cytoplasm</keyword>
<dbReference type="NCBIfam" id="TIGR00179">
    <property type="entry name" value="murB"/>
    <property type="match status" value="1"/>
</dbReference>
<evidence type="ECO:0000256" key="10">
    <source>
        <dbReference type="ARBA" id="ARBA00022857"/>
    </source>
</evidence>
<evidence type="ECO:0000256" key="16">
    <source>
        <dbReference type="ARBA" id="ARBA00048914"/>
    </source>
</evidence>
<dbReference type="InterPro" id="IPR016166">
    <property type="entry name" value="FAD-bd_PCMH"/>
</dbReference>